<dbReference type="GO" id="GO:0016251">
    <property type="term" value="F:RNA polymerase II general transcription initiation factor activity"/>
    <property type="evidence" value="ECO:0007669"/>
    <property type="project" value="TreeGrafter"/>
</dbReference>
<proteinExistence type="inferred from homology"/>
<evidence type="ECO:0000313" key="9">
    <source>
        <dbReference type="Proteomes" id="UP001385951"/>
    </source>
</evidence>
<dbReference type="Pfam" id="PF04719">
    <property type="entry name" value="TAFII28"/>
    <property type="match status" value="1"/>
</dbReference>
<dbReference type="Proteomes" id="UP001385951">
    <property type="component" value="Unassembled WGS sequence"/>
</dbReference>
<gene>
    <name evidence="8" type="ORF">QCA50_017563</name>
</gene>
<evidence type="ECO:0000259" key="7">
    <source>
        <dbReference type="Pfam" id="PF04719"/>
    </source>
</evidence>
<evidence type="ECO:0000313" key="8">
    <source>
        <dbReference type="EMBL" id="KAK7679346.1"/>
    </source>
</evidence>
<keyword evidence="5" id="KW-0539">Nucleus</keyword>
<feature type="compositionally biased region" description="Acidic residues" evidence="6">
    <location>
        <begin position="46"/>
        <end position="69"/>
    </location>
</feature>
<dbReference type="InterPro" id="IPR045127">
    <property type="entry name" value="TAF11-like"/>
</dbReference>
<dbReference type="EMBL" id="JASBNA010000060">
    <property type="protein sequence ID" value="KAK7679346.1"/>
    <property type="molecule type" value="Genomic_DNA"/>
</dbReference>
<reference evidence="8 9" key="1">
    <citation type="submission" date="2022-09" db="EMBL/GenBank/DDBJ databases">
        <authorList>
            <person name="Palmer J.M."/>
        </authorList>
    </citation>
    <scope>NUCLEOTIDE SEQUENCE [LARGE SCALE GENOMIC DNA]</scope>
    <source>
        <strain evidence="8 9">DSM 7382</strain>
    </source>
</reference>
<dbReference type="GO" id="GO:0005669">
    <property type="term" value="C:transcription factor TFIID complex"/>
    <property type="evidence" value="ECO:0007669"/>
    <property type="project" value="InterPro"/>
</dbReference>
<evidence type="ECO:0000256" key="6">
    <source>
        <dbReference type="SAM" id="MobiDB-lite"/>
    </source>
</evidence>
<keyword evidence="3" id="KW-0805">Transcription regulation</keyword>
<comment type="subcellular location">
    <subcellularLocation>
        <location evidence="1">Nucleus</location>
    </subcellularLocation>
</comment>
<keyword evidence="4" id="KW-0804">Transcription</keyword>
<feature type="region of interest" description="Disordered" evidence="6">
    <location>
        <begin position="38"/>
        <end position="69"/>
    </location>
</feature>
<dbReference type="InterPro" id="IPR006809">
    <property type="entry name" value="TAFII28_dom"/>
</dbReference>
<dbReference type="GO" id="GO:0046982">
    <property type="term" value="F:protein heterodimerization activity"/>
    <property type="evidence" value="ECO:0007669"/>
    <property type="project" value="InterPro"/>
</dbReference>
<evidence type="ECO:0000256" key="4">
    <source>
        <dbReference type="ARBA" id="ARBA00023163"/>
    </source>
</evidence>
<dbReference type="PANTHER" id="PTHR13218">
    <property type="entry name" value="TRANSCRIPTION INITIATION FACTOR TFIID SUBUNIT 11-RELATED"/>
    <property type="match status" value="1"/>
</dbReference>
<dbReference type="Gene3D" id="1.10.20.10">
    <property type="entry name" value="Histone, subunit A"/>
    <property type="match status" value="1"/>
</dbReference>
<evidence type="ECO:0000256" key="5">
    <source>
        <dbReference type="ARBA" id="ARBA00023242"/>
    </source>
</evidence>
<comment type="caution">
    <text evidence="8">The sequence shown here is derived from an EMBL/GenBank/DDBJ whole genome shotgun (WGS) entry which is preliminary data.</text>
</comment>
<dbReference type="AlphaFoldDB" id="A0AAW0FF16"/>
<protein>
    <recommendedName>
        <fullName evidence="7">TAFII28-like protein domain-containing protein</fullName>
    </recommendedName>
</protein>
<comment type="similarity">
    <text evidence="2">Belongs to the TAF11 family.</text>
</comment>
<dbReference type="PANTHER" id="PTHR13218:SF8">
    <property type="entry name" value="TRANSCRIPTION INITIATION FACTOR TFIID SUBUNIT 11"/>
    <property type="match status" value="1"/>
</dbReference>
<dbReference type="CDD" id="cd08048">
    <property type="entry name" value="HFD_TAF11"/>
    <property type="match status" value="1"/>
</dbReference>
<name>A0AAW0FF16_9APHY</name>
<dbReference type="GO" id="GO:0051123">
    <property type="term" value="P:RNA polymerase II preinitiation complex assembly"/>
    <property type="evidence" value="ECO:0007669"/>
    <property type="project" value="InterPro"/>
</dbReference>
<keyword evidence="9" id="KW-1185">Reference proteome</keyword>
<sequence length="251" mass="29367">MTDLERQLVDDGYQSDVSLEEEDEELIWRVFYSPLEERARQNEEPSLSDEESDEENDDDVDVDEDLTDLSDIDDPELVAKYRELKQSSITDDLSEEQERRLLLSSFTEEQMEKYEAFRRTTVNKPGVKKIVNSVLGHSIPQNVAVVLAGLSKLLLGELITRAFEVQEREFKAKLIMDIDNKKKQKRKILKSLEEGREIEVDHKPLVYAGDFKQPLKPEHIQEAWRLYKLENSSVFNAQWRRQGEADGRFFR</sequence>
<evidence type="ECO:0000256" key="3">
    <source>
        <dbReference type="ARBA" id="ARBA00023015"/>
    </source>
</evidence>
<evidence type="ECO:0000256" key="1">
    <source>
        <dbReference type="ARBA" id="ARBA00004123"/>
    </source>
</evidence>
<organism evidence="8 9">
    <name type="scientific">Cerrena zonata</name>
    <dbReference type="NCBI Taxonomy" id="2478898"/>
    <lineage>
        <taxon>Eukaryota</taxon>
        <taxon>Fungi</taxon>
        <taxon>Dikarya</taxon>
        <taxon>Basidiomycota</taxon>
        <taxon>Agaricomycotina</taxon>
        <taxon>Agaricomycetes</taxon>
        <taxon>Polyporales</taxon>
        <taxon>Cerrenaceae</taxon>
        <taxon>Cerrena</taxon>
    </lineage>
</organism>
<feature type="domain" description="TAFII28-like protein" evidence="7">
    <location>
        <begin position="101"/>
        <end position="225"/>
    </location>
</feature>
<accession>A0AAW0FF16</accession>
<dbReference type="SUPFAM" id="SSF47113">
    <property type="entry name" value="Histone-fold"/>
    <property type="match status" value="1"/>
</dbReference>
<dbReference type="InterPro" id="IPR009072">
    <property type="entry name" value="Histone-fold"/>
</dbReference>
<evidence type="ECO:0000256" key="2">
    <source>
        <dbReference type="ARBA" id="ARBA00009788"/>
    </source>
</evidence>